<keyword evidence="1" id="KW-0812">Transmembrane</keyword>
<organism evidence="2 3">
    <name type="scientific">Candidatus Harrisonbacteria bacterium RIFCSPLOWO2_01_FULL_40_28</name>
    <dbReference type="NCBI Taxonomy" id="1798406"/>
    <lineage>
        <taxon>Bacteria</taxon>
        <taxon>Candidatus Harrisoniibacteriota</taxon>
    </lineage>
</organism>
<dbReference type="Proteomes" id="UP000178517">
    <property type="component" value="Unassembled WGS sequence"/>
</dbReference>
<evidence type="ECO:0000313" key="2">
    <source>
        <dbReference type="EMBL" id="OGY66202.1"/>
    </source>
</evidence>
<protein>
    <recommendedName>
        <fullName evidence="4">Major facilitator superfamily (MFS) profile domain-containing protein</fullName>
    </recommendedName>
</protein>
<comment type="caution">
    <text evidence="2">The sequence shown here is derived from an EMBL/GenBank/DDBJ whole genome shotgun (WGS) entry which is preliminary data.</text>
</comment>
<sequence>MEKKFKVGKKWFWIGIVIGFLNVVAGFIYGIALLFEDDFREEALIILGWTLMWALAVMLVFLYVVPPQ</sequence>
<evidence type="ECO:0008006" key="4">
    <source>
        <dbReference type="Google" id="ProtNLM"/>
    </source>
</evidence>
<dbReference type="AlphaFoldDB" id="A0A1G1ZNR1"/>
<name>A0A1G1ZNR1_9BACT</name>
<feature type="transmembrane region" description="Helical" evidence="1">
    <location>
        <begin position="44"/>
        <end position="65"/>
    </location>
</feature>
<reference evidence="2 3" key="1">
    <citation type="journal article" date="2016" name="Nat. Commun.">
        <title>Thousands of microbial genomes shed light on interconnected biogeochemical processes in an aquifer system.</title>
        <authorList>
            <person name="Anantharaman K."/>
            <person name="Brown C.T."/>
            <person name="Hug L.A."/>
            <person name="Sharon I."/>
            <person name="Castelle C.J."/>
            <person name="Probst A.J."/>
            <person name="Thomas B.C."/>
            <person name="Singh A."/>
            <person name="Wilkins M.J."/>
            <person name="Karaoz U."/>
            <person name="Brodie E.L."/>
            <person name="Williams K.H."/>
            <person name="Hubbard S.S."/>
            <person name="Banfield J.F."/>
        </authorList>
    </citation>
    <scope>NUCLEOTIDE SEQUENCE [LARGE SCALE GENOMIC DNA]</scope>
</reference>
<evidence type="ECO:0000313" key="3">
    <source>
        <dbReference type="Proteomes" id="UP000178517"/>
    </source>
</evidence>
<dbReference type="EMBL" id="MHJI01000009">
    <property type="protein sequence ID" value="OGY66202.1"/>
    <property type="molecule type" value="Genomic_DNA"/>
</dbReference>
<feature type="transmembrane region" description="Helical" evidence="1">
    <location>
        <begin position="12"/>
        <end position="32"/>
    </location>
</feature>
<gene>
    <name evidence="2" type="ORF">A3A04_02315</name>
</gene>
<keyword evidence="1" id="KW-1133">Transmembrane helix</keyword>
<accession>A0A1G1ZNR1</accession>
<evidence type="ECO:0000256" key="1">
    <source>
        <dbReference type="SAM" id="Phobius"/>
    </source>
</evidence>
<keyword evidence="1" id="KW-0472">Membrane</keyword>
<proteinExistence type="predicted"/>
<dbReference type="STRING" id="1798406.A3A04_02315"/>